<keyword evidence="2" id="KW-1185">Reference proteome</keyword>
<protein>
    <submittedName>
        <fullName evidence="1">Uncharacterized protein</fullName>
    </submittedName>
</protein>
<name>A0A9Q8LEN0_PASFU</name>
<reference evidence="1" key="2">
    <citation type="journal article" date="2022" name="Microb. Genom.">
        <title>A chromosome-scale genome assembly of the tomato pathogen Cladosporium fulvum reveals a compartmentalized genome architecture and the presence of a dispensable chromosome.</title>
        <authorList>
            <person name="Zaccaron A.Z."/>
            <person name="Chen L.H."/>
            <person name="Samaras A."/>
            <person name="Stergiopoulos I."/>
        </authorList>
    </citation>
    <scope>NUCLEOTIDE SEQUENCE</scope>
    <source>
        <strain evidence="1">Race5_Kim</strain>
    </source>
</reference>
<dbReference type="GeneID" id="71983957"/>
<organism evidence="1 2">
    <name type="scientific">Passalora fulva</name>
    <name type="common">Tomato leaf mold</name>
    <name type="synonym">Cladosporium fulvum</name>
    <dbReference type="NCBI Taxonomy" id="5499"/>
    <lineage>
        <taxon>Eukaryota</taxon>
        <taxon>Fungi</taxon>
        <taxon>Dikarya</taxon>
        <taxon>Ascomycota</taxon>
        <taxon>Pezizomycotina</taxon>
        <taxon>Dothideomycetes</taxon>
        <taxon>Dothideomycetidae</taxon>
        <taxon>Mycosphaerellales</taxon>
        <taxon>Mycosphaerellaceae</taxon>
        <taxon>Fulvia</taxon>
    </lineage>
</organism>
<dbReference type="RefSeq" id="XP_047760374.1">
    <property type="nucleotide sequence ID" value="XM_047903227.1"/>
</dbReference>
<reference evidence="1" key="1">
    <citation type="submission" date="2021-12" db="EMBL/GenBank/DDBJ databases">
        <authorList>
            <person name="Zaccaron A."/>
            <person name="Stergiopoulos I."/>
        </authorList>
    </citation>
    <scope>NUCLEOTIDE SEQUENCE</scope>
    <source>
        <strain evidence="1">Race5_Kim</strain>
    </source>
</reference>
<evidence type="ECO:0000313" key="1">
    <source>
        <dbReference type="EMBL" id="UJO16008.1"/>
    </source>
</evidence>
<dbReference type="Proteomes" id="UP000756132">
    <property type="component" value="Chromosome 4"/>
</dbReference>
<dbReference type="EMBL" id="CP090166">
    <property type="protein sequence ID" value="UJO16008.1"/>
    <property type="molecule type" value="Genomic_DNA"/>
</dbReference>
<evidence type="ECO:0000313" key="2">
    <source>
        <dbReference type="Proteomes" id="UP000756132"/>
    </source>
</evidence>
<dbReference type="AlphaFoldDB" id="A0A9Q8LEN0"/>
<gene>
    <name evidence="1" type="ORF">CLAFUR5_04079</name>
</gene>
<dbReference type="OrthoDB" id="5413827at2759"/>
<dbReference type="KEGG" id="ffu:CLAFUR5_04079"/>
<sequence>MASPFLQRLPAELRNTIYDLVFEPEPQSFAPQGIISTCRQLRGETQVYQWPRNFHINVHPCDGKQAISALEALLANVPLADLNKVRSIVIDQQICSSCKHRDLSRYAWWRKIGRSLQVQGFTSGERLRIVKTERA</sequence>
<accession>A0A9Q8LEN0</accession>
<proteinExistence type="predicted"/>